<evidence type="ECO:0000259" key="1">
    <source>
        <dbReference type="SMART" id="SM00596"/>
    </source>
</evidence>
<proteinExistence type="predicted"/>
<dbReference type="EMBL" id="BPLR01005686">
    <property type="protein sequence ID" value="GIY04218.1"/>
    <property type="molecule type" value="Genomic_DNA"/>
</dbReference>
<dbReference type="Pfam" id="PF07530">
    <property type="entry name" value="PRE_C2HC"/>
    <property type="match status" value="1"/>
</dbReference>
<dbReference type="Proteomes" id="UP001054945">
    <property type="component" value="Unassembled WGS sequence"/>
</dbReference>
<comment type="caution">
    <text evidence="2">The sequence shown here is derived from an EMBL/GenBank/DDBJ whole genome shotgun (WGS) entry which is preliminary data.</text>
</comment>
<keyword evidence="3" id="KW-1185">Reference proteome</keyword>
<evidence type="ECO:0000313" key="3">
    <source>
        <dbReference type="Proteomes" id="UP001054945"/>
    </source>
</evidence>
<protein>
    <recommendedName>
        <fullName evidence="1">Pre-C2HC domain-containing protein</fullName>
    </recommendedName>
</protein>
<dbReference type="InterPro" id="IPR006579">
    <property type="entry name" value="Pre_C2HC_dom"/>
</dbReference>
<name>A0AAV4QA00_CAEEX</name>
<dbReference type="AlphaFoldDB" id="A0AAV4QA00"/>
<sequence length="107" mass="12286">MKNKLVHLGLEFKCFNLKQDRPVKVMIKGLPACTPKEDINFALSHLGFKILAVNQLLKGNKWPMPLFYILIANILETKEIYNLTTLLGTRISIERIDIMDCTTKIKL</sequence>
<evidence type="ECO:0000313" key="2">
    <source>
        <dbReference type="EMBL" id="GIY04218.1"/>
    </source>
</evidence>
<organism evidence="2 3">
    <name type="scientific">Caerostris extrusa</name>
    <name type="common">Bark spider</name>
    <name type="synonym">Caerostris bankana</name>
    <dbReference type="NCBI Taxonomy" id="172846"/>
    <lineage>
        <taxon>Eukaryota</taxon>
        <taxon>Metazoa</taxon>
        <taxon>Ecdysozoa</taxon>
        <taxon>Arthropoda</taxon>
        <taxon>Chelicerata</taxon>
        <taxon>Arachnida</taxon>
        <taxon>Araneae</taxon>
        <taxon>Araneomorphae</taxon>
        <taxon>Entelegynae</taxon>
        <taxon>Araneoidea</taxon>
        <taxon>Araneidae</taxon>
        <taxon>Caerostris</taxon>
    </lineage>
</organism>
<dbReference type="SMART" id="SM00596">
    <property type="entry name" value="PRE_C2HC"/>
    <property type="match status" value="1"/>
</dbReference>
<gene>
    <name evidence="2" type="ORF">CEXT_453131</name>
</gene>
<reference evidence="2 3" key="1">
    <citation type="submission" date="2021-06" db="EMBL/GenBank/DDBJ databases">
        <title>Caerostris extrusa draft genome.</title>
        <authorList>
            <person name="Kono N."/>
            <person name="Arakawa K."/>
        </authorList>
    </citation>
    <scope>NUCLEOTIDE SEQUENCE [LARGE SCALE GENOMIC DNA]</scope>
</reference>
<feature type="domain" description="Pre-C2HC" evidence="1">
    <location>
        <begin position="36"/>
        <end position="99"/>
    </location>
</feature>
<accession>A0AAV4QA00</accession>